<evidence type="ECO:0000256" key="12">
    <source>
        <dbReference type="ARBA" id="ARBA00050799"/>
    </source>
</evidence>
<keyword evidence="5" id="KW-0677">Repeat</keyword>
<sequence length="307" mass="34794">MVKQLRHYDLMVAGATSGFITRATCQPLDVIKIRFQLQVEPISHKSTSKYRSIIQAASLIVKEEGLKGLWKGHVPAQLLSISYGLVQFWSFDTLMNQSKLLRLDSRYKPLVTFACGSIAGCSATLASFPFDVIRTRLVAQGKQRRLYSGVIDAFKYIFKNESVFVLYRGILPTFIQVAPHAGAQFLSYKVFDNVYRSLFNLAENTYTLSGNLISGSLAGFVAKTMVYPFDLVKKRMQIQGVHQHRKEFGEVFYCRGMIDCCRKIFRKEGPFGLFKGLYPSLWKAVFTTAMHFATFEGTCKIISDYRA</sequence>
<reference evidence="15 16" key="1">
    <citation type="journal article" date="2024" name="Insects">
        <title>An Improved Chromosome-Level Genome Assembly of the Firefly Pyrocoelia pectoralis.</title>
        <authorList>
            <person name="Fu X."/>
            <person name="Meyer-Rochow V.B."/>
            <person name="Ballantyne L."/>
            <person name="Zhu X."/>
        </authorList>
    </citation>
    <scope>NUCLEOTIDE SEQUENCE [LARGE SCALE GENOMIC DNA]</scope>
    <source>
        <strain evidence="15">XCY_ONT2</strain>
    </source>
</reference>
<evidence type="ECO:0000256" key="13">
    <source>
        <dbReference type="PROSITE-ProRule" id="PRU00282"/>
    </source>
</evidence>
<dbReference type="PROSITE" id="PS50920">
    <property type="entry name" value="SOLCAR"/>
    <property type="match status" value="3"/>
</dbReference>
<evidence type="ECO:0000256" key="4">
    <source>
        <dbReference type="ARBA" id="ARBA00022692"/>
    </source>
</evidence>
<evidence type="ECO:0000256" key="10">
    <source>
        <dbReference type="ARBA" id="ARBA00040836"/>
    </source>
</evidence>
<proteinExistence type="inferred from homology"/>
<comment type="similarity">
    <text evidence="2 14">Belongs to the mitochondrial carrier (TC 2.A.29) family.</text>
</comment>
<accession>A0AAN7ZDK6</accession>
<comment type="subcellular location">
    <subcellularLocation>
        <location evidence="1">Mitochondrion membrane</location>
        <topology evidence="1">Multi-pass membrane protein</topology>
    </subcellularLocation>
</comment>
<keyword evidence="6" id="KW-1133">Transmembrane helix</keyword>
<keyword evidence="16" id="KW-1185">Reference proteome</keyword>
<evidence type="ECO:0000256" key="6">
    <source>
        <dbReference type="ARBA" id="ARBA00022989"/>
    </source>
</evidence>
<feature type="repeat" description="Solcar" evidence="13">
    <location>
        <begin position="107"/>
        <end position="194"/>
    </location>
</feature>
<dbReference type="PANTHER" id="PTHR24089">
    <property type="entry name" value="SOLUTE CARRIER FAMILY 25"/>
    <property type="match status" value="1"/>
</dbReference>
<evidence type="ECO:0000256" key="1">
    <source>
        <dbReference type="ARBA" id="ARBA00004225"/>
    </source>
</evidence>
<organism evidence="15 16">
    <name type="scientific">Pyrocoelia pectoralis</name>
    <dbReference type="NCBI Taxonomy" id="417401"/>
    <lineage>
        <taxon>Eukaryota</taxon>
        <taxon>Metazoa</taxon>
        <taxon>Ecdysozoa</taxon>
        <taxon>Arthropoda</taxon>
        <taxon>Hexapoda</taxon>
        <taxon>Insecta</taxon>
        <taxon>Pterygota</taxon>
        <taxon>Neoptera</taxon>
        <taxon>Endopterygota</taxon>
        <taxon>Coleoptera</taxon>
        <taxon>Polyphaga</taxon>
        <taxon>Elateriformia</taxon>
        <taxon>Elateroidea</taxon>
        <taxon>Lampyridae</taxon>
        <taxon>Lampyrinae</taxon>
        <taxon>Pyrocoelia</taxon>
    </lineage>
</organism>
<evidence type="ECO:0000256" key="7">
    <source>
        <dbReference type="ARBA" id="ARBA00023128"/>
    </source>
</evidence>
<dbReference type="Pfam" id="PF00153">
    <property type="entry name" value="Mito_carr"/>
    <property type="match status" value="3"/>
</dbReference>
<evidence type="ECO:0000313" key="15">
    <source>
        <dbReference type="EMBL" id="KAK5642140.1"/>
    </source>
</evidence>
<gene>
    <name evidence="15" type="ORF">RI129_008307</name>
</gene>
<dbReference type="GO" id="GO:0031966">
    <property type="term" value="C:mitochondrial membrane"/>
    <property type="evidence" value="ECO:0007669"/>
    <property type="project" value="UniProtKB-SubCell"/>
</dbReference>
<dbReference type="SUPFAM" id="SSF103506">
    <property type="entry name" value="Mitochondrial carrier"/>
    <property type="match status" value="1"/>
</dbReference>
<dbReference type="GO" id="GO:0090422">
    <property type="term" value="F:thiamine pyrophosphate transmembrane transporter activity"/>
    <property type="evidence" value="ECO:0007669"/>
    <property type="project" value="UniProtKB-ARBA"/>
</dbReference>
<keyword evidence="8 13" id="KW-0472">Membrane</keyword>
<comment type="catalytic activity">
    <reaction evidence="12">
        <text>thiamine phosphate(out) + thiamine diphosphate(in) = thiamine phosphate(in) + thiamine diphosphate(out)</text>
        <dbReference type="Rhea" id="RHEA:73383"/>
        <dbReference type="ChEBI" id="CHEBI:37575"/>
        <dbReference type="ChEBI" id="CHEBI:58937"/>
    </reaction>
</comment>
<dbReference type="Proteomes" id="UP001329430">
    <property type="component" value="Chromosome 6"/>
</dbReference>
<dbReference type="Gene3D" id="1.50.40.10">
    <property type="entry name" value="Mitochondrial carrier domain"/>
    <property type="match status" value="1"/>
</dbReference>
<evidence type="ECO:0000313" key="16">
    <source>
        <dbReference type="Proteomes" id="UP001329430"/>
    </source>
</evidence>
<dbReference type="PRINTS" id="PR00926">
    <property type="entry name" value="MITOCARRIER"/>
</dbReference>
<evidence type="ECO:0000256" key="14">
    <source>
        <dbReference type="RuleBase" id="RU000488"/>
    </source>
</evidence>
<comment type="function">
    <text evidence="9">Mitochondrial transporter mediating uptake of thiamine diphosphate into mitochondria. It is not clear if the antiporter activity is affected by the membrane potential or by the proton electrochemical gradient.</text>
</comment>
<evidence type="ECO:0000256" key="5">
    <source>
        <dbReference type="ARBA" id="ARBA00022737"/>
    </source>
</evidence>
<dbReference type="InterPro" id="IPR002067">
    <property type="entry name" value="MCP"/>
</dbReference>
<keyword evidence="4 13" id="KW-0812">Transmembrane</keyword>
<dbReference type="FunFam" id="1.50.40.10:FF:000011">
    <property type="entry name" value="Mitochondrial thiamine pyrophosphate carrier 1"/>
    <property type="match status" value="1"/>
</dbReference>
<name>A0AAN7ZDK6_9COLE</name>
<feature type="repeat" description="Solcar" evidence="13">
    <location>
        <begin position="5"/>
        <end position="97"/>
    </location>
</feature>
<comment type="caution">
    <text evidence="15">The sequence shown here is derived from an EMBL/GenBank/DDBJ whole genome shotgun (WGS) entry which is preliminary data.</text>
</comment>
<dbReference type="AlphaFoldDB" id="A0AAN7ZDK6"/>
<keyword evidence="7" id="KW-0496">Mitochondrion</keyword>
<keyword evidence="3 14" id="KW-0813">Transport</keyword>
<evidence type="ECO:0000256" key="11">
    <source>
        <dbReference type="ARBA" id="ARBA00041879"/>
    </source>
</evidence>
<dbReference type="InterPro" id="IPR023395">
    <property type="entry name" value="MCP_dom_sf"/>
</dbReference>
<evidence type="ECO:0000256" key="8">
    <source>
        <dbReference type="ARBA" id="ARBA00023136"/>
    </source>
</evidence>
<evidence type="ECO:0000256" key="3">
    <source>
        <dbReference type="ARBA" id="ARBA00022448"/>
    </source>
</evidence>
<dbReference type="InterPro" id="IPR018108">
    <property type="entry name" value="MCP_transmembrane"/>
</dbReference>
<evidence type="ECO:0000256" key="2">
    <source>
        <dbReference type="ARBA" id="ARBA00006375"/>
    </source>
</evidence>
<protein>
    <recommendedName>
        <fullName evidence="10">Mitochondrial thiamine pyrophosphate carrier</fullName>
    </recommendedName>
    <alternativeName>
        <fullName evidence="11">Solute carrier family 25 member 19</fullName>
    </alternativeName>
</protein>
<feature type="repeat" description="Solcar" evidence="13">
    <location>
        <begin position="206"/>
        <end position="301"/>
    </location>
</feature>
<evidence type="ECO:0000256" key="9">
    <source>
        <dbReference type="ARBA" id="ARBA00037549"/>
    </source>
</evidence>
<dbReference type="EMBL" id="JAVRBK010000006">
    <property type="protein sequence ID" value="KAK5642140.1"/>
    <property type="molecule type" value="Genomic_DNA"/>
</dbReference>